<dbReference type="InterPro" id="IPR013126">
    <property type="entry name" value="Hsp_70_fam"/>
</dbReference>
<dbReference type="SUPFAM" id="SSF100934">
    <property type="entry name" value="Heat shock protein 70kD (HSP70), C-terminal subdomain"/>
    <property type="match status" value="1"/>
</dbReference>
<keyword evidence="1" id="KW-0547">Nucleotide-binding</keyword>
<keyword evidence="4" id="KW-1185">Reference proteome</keyword>
<keyword evidence="2" id="KW-0067">ATP-binding</keyword>
<dbReference type="OrthoDB" id="3911248at2759"/>
<gene>
    <name evidence="3" type="ORF">FKW77_004379</name>
</gene>
<dbReference type="STRING" id="50376.A0A517LFD0"/>
<dbReference type="GO" id="GO:0005524">
    <property type="term" value="F:ATP binding"/>
    <property type="evidence" value="ECO:0007669"/>
    <property type="project" value="UniProtKB-KW"/>
</dbReference>
<evidence type="ECO:0000256" key="1">
    <source>
        <dbReference type="ARBA" id="ARBA00022741"/>
    </source>
</evidence>
<evidence type="ECO:0000313" key="3">
    <source>
        <dbReference type="EMBL" id="QDS74331.1"/>
    </source>
</evidence>
<evidence type="ECO:0000256" key="2">
    <source>
        <dbReference type="ARBA" id="ARBA00022840"/>
    </source>
</evidence>
<dbReference type="InterPro" id="IPR029048">
    <property type="entry name" value="HSP70_C_sf"/>
</dbReference>
<name>A0A517LFD0_9PEZI</name>
<dbReference type="Pfam" id="PF00012">
    <property type="entry name" value="HSP70"/>
    <property type="match status" value="1"/>
</dbReference>
<proteinExistence type="predicted"/>
<accession>A0A517LFD0</accession>
<dbReference type="Gene3D" id="1.20.1270.10">
    <property type="match status" value="1"/>
</dbReference>
<dbReference type="AlphaFoldDB" id="A0A517LFD0"/>
<protein>
    <submittedName>
        <fullName evidence="3">Uncharacterized protein</fullName>
    </submittedName>
</protein>
<evidence type="ECO:0000313" key="4">
    <source>
        <dbReference type="Proteomes" id="UP000316270"/>
    </source>
</evidence>
<dbReference type="GO" id="GO:0140662">
    <property type="term" value="F:ATP-dependent protein folding chaperone"/>
    <property type="evidence" value="ECO:0007669"/>
    <property type="project" value="InterPro"/>
</dbReference>
<sequence length="105" mass="11799">MNRLPSGRINHLIRENENYENEDGIEAERQQARIKLEDYVNKLRDSVDDPAMDKKLKAGDKAKLYAQIVDVIAWLDGGSELASVETYAKKKQELEAVAVPIIGGM</sequence>
<dbReference type="Proteomes" id="UP000316270">
    <property type="component" value="Chromosome 11"/>
</dbReference>
<dbReference type="EMBL" id="CP042195">
    <property type="protein sequence ID" value="QDS74331.1"/>
    <property type="molecule type" value="Genomic_DNA"/>
</dbReference>
<organism evidence="3 4">
    <name type="scientific">Venturia effusa</name>
    <dbReference type="NCBI Taxonomy" id="50376"/>
    <lineage>
        <taxon>Eukaryota</taxon>
        <taxon>Fungi</taxon>
        <taxon>Dikarya</taxon>
        <taxon>Ascomycota</taxon>
        <taxon>Pezizomycotina</taxon>
        <taxon>Dothideomycetes</taxon>
        <taxon>Pleosporomycetidae</taxon>
        <taxon>Venturiales</taxon>
        <taxon>Venturiaceae</taxon>
        <taxon>Venturia</taxon>
    </lineage>
</organism>
<reference evidence="3 4" key="1">
    <citation type="submission" date="2019-07" db="EMBL/GenBank/DDBJ databases">
        <title>Finished genome of Venturia effusa.</title>
        <authorList>
            <person name="Young C.A."/>
            <person name="Cox M.P."/>
            <person name="Ganley A.R.D."/>
            <person name="David W.J."/>
        </authorList>
    </citation>
    <scope>NUCLEOTIDE SEQUENCE [LARGE SCALE GENOMIC DNA]</scope>
    <source>
        <strain evidence="4">albino</strain>
    </source>
</reference>